<feature type="transmembrane region" description="Helical" evidence="1">
    <location>
        <begin position="511"/>
        <end position="531"/>
    </location>
</feature>
<feature type="transmembrane region" description="Helical" evidence="1">
    <location>
        <begin position="584"/>
        <end position="603"/>
    </location>
</feature>
<dbReference type="RefSeq" id="WP_243570596.1">
    <property type="nucleotide sequence ID" value="NZ_BAAARD010000001.1"/>
</dbReference>
<keyword evidence="1" id="KW-1133">Transmembrane helix</keyword>
<keyword evidence="1" id="KW-0472">Membrane</keyword>
<reference evidence="2 3" key="1">
    <citation type="submission" date="2022-03" db="EMBL/GenBank/DDBJ databases">
        <title>Agromyces sp. isolated from the gut of P. brevitarsis seulensis larvae.</title>
        <authorList>
            <person name="Won M."/>
            <person name="Kwon S.-W."/>
        </authorList>
    </citation>
    <scope>NUCLEOTIDE SEQUENCE [LARGE SCALE GENOMIC DNA]</scope>
    <source>
        <strain evidence="2 3">KACC 16215</strain>
    </source>
</reference>
<dbReference type="SUPFAM" id="SSF53474">
    <property type="entry name" value="alpha/beta-Hydrolases"/>
    <property type="match status" value="1"/>
</dbReference>
<sequence>MLIAEDAGRESAKAPEPGAFDSALVVVHGMGSAYTSQILLEWAEPLLERMDWIARDRIIGGRDEHGVTIVDSELTGDVPIVTATVAFPTRGTGRIEDGAVVDAETTRRRIAIVEARWSESFVPMSRAQVFRWAVPFMWRALTRMLGLFRQTLVMLPWLTLVEHQRPPHDRLLIGRTLTAIVDIVRVAVLTVVFAAVWLGVVLLGVVLTPILPLLSPLLLIPWFKDLAQGVLDALVGSIGDVAAWKERPVRASAMRLVVRDALARARELVGDDGEVHLFAHSQGAAVSTFALFEELDPAAFNVRRLTTVGAAVVLLGRENWRGRSDRYAPVANWIGASPAHPVAWANHWAVWDPFSAGPIADTRRAARERWRAAYFPRSGDTALGPEEHAVHNTSQPFLDHSEYYRNVVQVVDPTARHLLGPALAARPAEVEYLENRLAVIDKKSLGTNLLAALVTAAILPGLPAASAAFAWLVETVALAVGAVAGVFTGAPASDALASVAWLVDEGRLTDWGWLIAAALVAALLIWLNQLLNGVTQRSLVWQRCPMEARRWLVLTALPRVGYVALAAMTVWCAIAAWTTPPLPAAALWAWGLGIGLVAAFVIAEPRFAPSPVVVPARRVAGGTSATADLQPPMTIGRALASPAYRNELAARRRLLAPATAWSRFWARVLHGWRS</sequence>
<protein>
    <recommendedName>
        <fullName evidence="4">Alpha/beta hydrolase</fullName>
    </recommendedName>
</protein>
<evidence type="ECO:0008006" key="4">
    <source>
        <dbReference type="Google" id="ProtNLM"/>
    </source>
</evidence>
<feature type="transmembrane region" description="Helical" evidence="1">
    <location>
        <begin position="449"/>
        <end position="473"/>
    </location>
</feature>
<evidence type="ECO:0000313" key="3">
    <source>
        <dbReference type="Proteomes" id="UP000831304"/>
    </source>
</evidence>
<evidence type="ECO:0000313" key="2">
    <source>
        <dbReference type="EMBL" id="UOE27776.1"/>
    </source>
</evidence>
<organism evidence="2 3">
    <name type="scientific">Agromyces soli</name>
    <dbReference type="NCBI Taxonomy" id="659012"/>
    <lineage>
        <taxon>Bacteria</taxon>
        <taxon>Bacillati</taxon>
        <taxon>Actinomycetota</taxon>
        <taxon>Actinomycetes</taxon>
        <taxon>Micrococcales</taxon>
        <taxon>Microbacteriaceae</taxon>
        <taxon>Agromyces</taxon>
    </lineage>
</organism>
<dbReference type="Proteomes" id="UP000831304">
    <property type="component" value="Chromosome"/>
</dbReference>
<gene>
    <name evidence="2" type="ORF">MTP13_08365</name>
</gene>
<evidence type="ECO:0000256" key="1">
    <source>
        <dbReference type="SAM" id="Phobius"/>
    </source>
</evidence>
<feature type="transmembrane region" description="Helical" evidence="1">
    <location>
        <begin position="551"/>
        <end position="578"/>
    </location>
</feature>
<keyword evidence="3" id="KW-1185">Reference proteome</keyword>
<name>A0ABY4AX54_9MICO</name>
<keyword evidence="1" id="KW-0812">Transmembrane</keyword>
<dbReference type="EMBL" id="CP094533">
    <property type="protein sequence ID" value="UOE27776.1"/>
    <property type="molecule type" value="Genomic_DNA"/>
</dbReference>
<accession>A0ABY4AX54</accession>
<dbReference type="InterPro" id="IPR029058">
    <property type="entry name" value="AB_hydrolase_fold"/>
</dbReference>
<feature type="transmembrane region" description="Helical" evidence="1">
    <location>
        <begin position="183"/>
        <end position="206"/>
    </location>
</feature>
<proteinExistence type="predicted"/>